<dbReference type="AlphaFoldDB" id="A0A644V1F9"/>
<proteinExistence type="predicted"/>
<reference evidence="1" key="1">
    <citation type="submission" date="2019-08" db="EMBL/GenBank/DDBJ databases">
        <authorList>
            <person name="Kucharzyk K."/>
            <person name="Murdoch R.W."/>
            <person name="Higgins S."/>
            <person name="Loffler F."/>
        </authorList>
    </citation>
    <scope>NUCLEOTIDE SEQUENCE</scope>
</reference>
<protein>
    <submittedName>
        <fullName evidence="1">Uncharacterized protein</fullName>
    </submittedName>
</protein>
<evidence type="ECO:0000313" key="1">
    <source>
        <dbReference type="EMBL" id="MPL84845.1"/>
    </source>
</evidence>
<sequence>MRTVLIICVLTLLSPALQAQKISRTLENHHSKTADLVLFATGMDNPLKLGIVDAKGNLSADLSDILMPAITDELKEMYFTELRDVFMFGCGGRDDFGPQGNIPAFRGGNIALLTDNEWAGSLFLVSDPALKPWLEDGGYNSAVKATFWEIIYVEKDVHLDLNCTNETGLENGSVEVSYSYSLDLKKGFNWVEYSIEQVYDTNPEERASFPSIVTISNLKNPEKMQWLANYFF</sequence>
<gene>
    <name evidence="1" type="ORF">SDC9_30810</name>
</gene>
<name>A0A644V1F9_9ZZZZ</name>
<comment type="caution">
    <text evidence="1">The sequence shown here is derived from an EMBL/GenBank/DDBJ whole genome shotgun (WGS) entry which is preliminary data.</text>
</comment>
<accession>A0A644V1F9</accession>
<organism evidence="1">
    <name type="scientific">bioreactor metagenome</name>
    <dbReference type="NCBI Taxonomy" id="1076179"/>
    <lineage>
        <taxon>unclassified sequences</taxon>
        <taxon>metagenomes</taxon>
        <taxon>ecological metagenomes</taxon>
    </lineage>
</organism>
<dbReference type="EMBL" id="VSSQ01000195">
    <property type="protein sequence ID" value="MPL84845.1"/>
    <property type="molecule type" value="Genomic_DNA"/>
</dbReference>